<gene>
    <name evidence="1" type="ORF">SAMN02745130_02910</name>
</gene>
<accession>A0A1T4XF68</accession>
<dbReference type="STRING" id="92487.SAMN02745130_02910"/>
<evidence type="ECO:0000313" key="1">
    <source>
        <dbReference type="EMBL" id="SKA88244.1"/>
    </source>
</evidence>
<reference evidence="1 2" key="1">
    <citation type="submission" date="2017-02" db="EMBL/GenBank/DDBJ databases">
        <authorList>
            <person name="Peterson S.W."/>
        </authorList>
    </citation>
    <scope>NUCLEOTIDE SEQUENCE [LARGE SCALE GENOMIC DNA]</scope>
    <source>
        <strain evidence="1 2">ATCC 49788</strain>
    </source>
</reference>
<dbReference type="RefSeq" id="WP_078923367.1">
    <property type="nucleotide sequence ID" value="NZ_FUYB01000017.1"/>
</dbReference>
<name>A0A1T4XF68_9GAMM</name>
<sequence>MNTSKLSTPALDTSSDSLNAVDQIDQKLDQLTALLNVARCGDFALYDTMTQNNYLWICHELACEITVLMEAETPAVLAKLTALLSVARCEDFASYNAQTQNNYLWTCHEFACEIRRLMDAETAEVQA</sequence>
<protein>
    <submittedName>
        <fullName evidence="1">Uncharacterized protein</fullName>
    </submittedName>
</protein>
<evidence type="ECO:0000313" key="2">
    <source>
        <dbReference type="Proteomes" id="UP000190460"/>
    </source>
</evidence>
<dbReference type="Proteomes" id="UP000190460">
    <property type="component" value="Unassembled WGS sequence"/>
</dbReference>
<keyword evidence="2" id="KW-1185">Reference proteome</keyword>
<proteinExistence type="predicted"/>
<dbReference type="EMBL" id="FUYB01000017">
    <property type="protein sequence ID" value="SKA88244.1"/>
    <property type="molecule type" value="Genomic_DNA"/>
</dbReference>
<dbReference type="AlphaFoldDB" id="A0A1T4XF68"/>
<organism evidence="1 2">
    <name type="scientific">Thiothrix eikelboomii</name>
    <dbReference type="NCBI Taxonomy" id="92487"/>
    <lineage>
        <taxon>Bacteria</taxon>
        <taxon>Pseudomonadati</taxon>
        <taxon>Pseudomonadota</taxon>
        <taxon>Gammaproteobacteria</taxon>
        <taxon>Thiotrichales</taxon>
        <taxon>Thiotrichaceae</taxon>
        <taxon>Thiothrix</taxon>
    </lineage>
</organism>